<accession>A0ACB9ZUH6</accession>
<protein>
    <submittedName>
        <fullName evidence="1">Uncharacterized protein</fullName>
    </submittedName>
</protein>
<organism evidence="1 2">
    <name type="scientific">Catharanthus roseus</name>
    <name type="common">Madagascar periwinkle</name>
    <name type="synonym">Vinca rosea</name>
    <dbReference type="NCBI Taxonomy" id="4058"/>
    <lineage>
        <taxon>Eukaryota</taxon>
        <taxon>Viridiplantae</taxon>
        <taxon>Streptophyta</taxon>
        <taxon>Embryophyta</taxon>
        <taxon>Tracheophyta</taxon>
        <taxon>Spermatophyta</taxon>
        <taxon>Magnoliopsida</taxon>
        <taxon>eudicotyledons</taxon>
        <taxon>Gunneridae</taxon>
        <taxon>Pentapetalae</taxon>
        <taxon>asterids</taxon>
        <taxon>lamiids</taxon>
        <taxon>Gentianales</taxon>
        <taxon>Apocynaceae</taxon>
        <taxon>Rauvolfioideae</taxon>
        <taxon>Vinceae</taxon>
        <taxon>Catharanthinae</taxon>
        <taxon>Catharanthus</taxon>
    </lineage>
</organism>
<proteinExistence type="predicted"/>
<name>A0ACB9ZUH6_CATRO</name>
<keyword evidence="2" id="KW-1185">Reference proteome</keyword>
<evidence type="ECO:0000313" key="1">
    <source>
        <dbReference type="EMBL" id="KAI5650729.1"/>
    </source>
</evidence>
<reference evidence="2" key="1">
    <citation type="journal article" date="2023" name="Nat. Plants">
        <title>Single-cell RNA sequencing provides a high-resolution roadmap for understanding the multicellular compartmentation of specialized metabolism.</title>
        <authorList>
            <person name="Sun S."/>
            <person name="Shen X."/>
            <person name="Li Y."/>
            <person name="Li Y."/>
            <person name="Wang S."/>
            <person name="Li R."/>
            <person name="Zhang H."/>
            <person name="Shen G."/>
            <person name="Guo B."/>
            <person name="Wei J."/>
            <person name="Xu J."/>
            <person name="St-Pierre B."/>
            <person name="Chen S."/>
            <person name="Sun C."/>
        </authorList>
    </citation>
    <scope>NUCLEOTIDE SEQUENCE [LARGE SCALE GENOMIC DNA]</scope>
</reference>
<sequence>MEEVPTHVHPDPIAPDLQSEEGTLGSMDPESVYLFRDPMMVLSCALFVWLPYLDRALIPSDLWQAKLRENDHTYWVTQHASHIETWYQWLLRIRDGPALAAETSMLQEVDDMASVVIQEPPTDPS</sequence>
<dbReference type="Proteomes" id="UP001060085">
    <property type="component" value="Linkage Group LG08"/>
</dbReference>
<dbReference type="EMBL" id="CM044708">
    <property type="protein sequence ID" value="KAI5650729.1"/>
    <property type="molecule type" value="Genomic_DNA"/>
</dbReference>
<evidence type="ECO:0000313" key="2">
    <source>
        <dbReference type="Proteomes" id="UP001060085"/>
    </source>
</evidence>
<comment type="caution">
    <text evidence="1">The sequence shown here is derived from an EMBL/GenBank/DDBJ whole genome shotgun (WGS) entry which is preliminary data.</text>
</comment>
<gene>
    <name evidence="1" type="ORF">M9H77_36734</name>
</gene>